<dbReference type="OrthoDB" id="10057688at2759"/>
<protein>
    <submittedName>
        <fullName evidence="2">Uncharacterized protein</fullName>
    </submittedName>
</protein>
<feature type="region of interest" description="Disordered" evidence="1">
    <location>
        <begin position="99"/>
        <end position="135"/>
    </location>
</feature>
<dbReference type="Proteomes" id="UP000887568">
    <property type="component" value="Unplaced"/>
</dbReference>
<reference evidence="2" key="1">
    <citation type="submission" date="2022-11" db="UniProtKB">
        <authorList>
            <consortium name="EnsemblMetazoa"/>
        </authorList>
    </citation>
    <scope>IDENTIFICATION</scope>
</reference>
<name>A0A914ACG5_PATMI</name>
<sequence>FILTGTVANDVHFQAYLMEGLVRWNEDCAAYALLTEAPEHRVYSRYLQYSVDQLGQRVLGKSINPTHTKPQQHTERIGVEYLFQQTNKVLGVYSPDDAGYQEEEAGMDPTIPPPPIEEISRSPPLVTQRPVIESK</sequence>
<dbReference type="RefSeq" id="XP_038061156.1">
    <property type="nucleotide sequence ID" value="XM_038205228.1"/>
</dbReference>
<keyword evidence="3" id="KW-1185">Reference proteome</keyword>
<dbReference type="PANTHER" id="PTHR47773">
    <property type="entry name" value="SI:DKEY-9I5.2-RELATED"/>
    <property type="match status" value="1"/>
</dbReference>
<dbReference type="GeneID" id="119731927"/>
<evidence type="ECO:0000256" key="1">
    <source>
        <dbReference type="SAM" id="MobiDB-lite"/>
    </source>
</evidence>
<accession>A0A914ACG5</accession>
<dbReference type="AlphaFoldDB" id="A0A914ACG5"/>
<dbReference type="EnsemblMetazoa" id="XM_038205228.1">
    <property type="protein sequence ID" value="XP_038061156.1"/>
    <property type="gene ID" value="LOC119731927"/>
</dbReference>
<dbReference type="PANTHER" id="PTHR47773:SF1">
    <property type="entry name" value="C2H2-TYPE DOMAIN-CONTAINING PROTEIN"/>
    <property type="match status" value="1"/>
</dbReference>
<evidence type="ECO:0000313" key="2">
    <source>
        <dbReference type="EnsemblMetazoa" id="XP_038061156.1"/>
    </source>
</evidence>
<organism evidence="2 3">
    <name type="scientific">Patiria miniata</name>
    <name type="common">Bat star</name>
    <name type="synonym">Asterina miniata</name>
    <dbReference type="NCBI Taxonomy" id="46514"/>
    <lineage>
        <taxon>Eukaryota</taxon>
        <taxon>Metazoa</taxon>
        <taxon>Echinodermata</taxon>
        <taxon>Eleutherozoa</taxon>
        <taxon>Asterozoa</taxon>
        <taxon>Asteroidea</taxon>
        <taxon>Valvatacea</taxon>
        <taxon>Valvatida</taxon>
        <taxon>Asterinidae</taxon>
        <taxon>Patiria</taxon>
    </lineage>
</organism>
<dbReference type="OMA" id="HTERIGV"/>
<proteinExistence type="predicted"/>
<evidence type="ECO:0000313" key="3">
    <source>
        <dbReference type="Proteomes" id="UP000887568"/>
    </source>
</evidence>